<name>A0AAW0TUB3_SCYPA</name>
<protein>
    <submittedName>
        <fullName evidence="1">Uncharacterized protein</fullName>
    </submittedName>
</protein>
<organism evidence="1 2">
    <name type="scientific">Scylla paramamosain</name>
    <name type="common">Mud crab</name>
    <dbReference type="NCBI Taxonomy" id="85552"/>
    <lineage>
        <taxon>Eukaryota</taxon>
        <taxon>Metazoa</taxon>
        <taxon>Ecdysozoa</taxon>
        <taxon>Arthropoda</taxon>
        <taxon>Crustacea</taxon>
        <taxon>Multicrustacea</taxon>
        <taxon>Malacostraca</taxon>
        <taxon>Eumalacostraca</taxon>
        <taxon>Eucarida</taxon>
        <taxon>Decapoda</taxon>
        <taxon>Pleocyemata</taxon>
        <taxon>Brachyura</taxon>
        <taxon>Eubrachyura</taxon>
        <taxon>Portunoidea</taxon>
        <taxon>Portunidae</taxon>
        <taxon>Portuninae</taxon>
        <taxon>Scylla</taxon>
    </lineage>
</organism>
<gene>
    <name evidence="1" type="ORF">O3P69_012801</name>
</gene>
<accession>A0AAW0TUB3</accession>
<dbReference type="AlphaFoldDB" id="A0AAW0TUB3"/>
<proteinExistence type="predicted"/>
<evidence type="ECO:0000313" key="1">
    <source>
        <dbReference type="EMBL" id="KAK8389867.1"/>
    </source>
</evidence>
<evidence type="ECO:0000313" key="2">
    <source>
        <dbReference type="Proteomes" id="UP001487740"/>
    </source>
</evidence>
<sequence>MLPSTFLLEVVVGELSLSPHLPHPVTSPTVCVQVRSGPPLVIPYLPPSFSTTFGQPQTQPSEFRFQRGKSCIFSAPRHPFVASEGAKVKVEVVCSASGGVGVQGALVGCHEGRLVPQGESTMHMGLRGTLSLQGRDRESVGAISLSISLKCLGVEVPGGDTVSHTPLEVPGTYEESFSVLQDAQVPYENLPASERIALKIASLQDPASFQGPMRAALGEWQDLQAP</sequence>
<dbReference type="EMBL" id="JARAKH010000026">
    <property type="protein sequence ID" value="KAK8389867.1"/>
    <property type="molecule type" value="Genomic_DNA"/>
</dbReference>
<comment type="caution">
    <text evidence="1">The sequence shown here is derived from an EMBL/GenBank/DDBJ whole genome shotgun (WGS) entry which is preliminary data.</text>
</comment>
<dbReference type="Proteomes" id="UP001487740">
    <property type="component" value="Unassembled WGS sequence"/>
</dbReference>
<keyword evidence="2" id="KW-1185">Reference proteome</keyword>
<reference evidence="1 2" key="1">
    <citation type="submission" date="2023-03" db="EMBL/GenBank/DDBJ databases">
        <title>High-quality genome of Scylla paramamosain provides insights in environmental adaptation.</title>
        <authorList>
            <person name="Zhang L."/>
        </authorList>
    </citation>
    <scope>NUCLEOTIDE SEQUENCE [LARGE SCALE GENOMIC DNA]</scope>
    <source>
        <strain evidence="1">LZ_2023a</strain>
        <tissue evidence="1">Muscle</tissue>
    </source>
</reference>